<name>A0A8H5CV05_9AGAR</name>
<evidence type="ECO:0000313" key="1">
    <source>
        <dbReference type="EMBL" id="KAF5347558.1"/>
    </source>
</evidence>
<evidence type="ECO:0000313" key="2">
    <source>
        <dbReference type="Proteomes" id="UP000559027"/>
    </source>
</evidence>
<sequence length="96" mass="11405">MSEARILNHFLSASYEFQTNRVGPRTHVWNIAYRSVIRDIVSEIFLLRDFHSEIPKAFRVFLPYKRINITRISLMTPQGSKYWSPPFGQPAPFERY</sequence>
<organism evidence="1 2">
    <name type="scientific">Leucocoprinus leucothites</name>
    <dbReference type="NCBI Taxonomy" id="201217"/>
    <lineage>
        <taxon>Eukaryota</taxon>
        <taxon>Fungi</taxon>
        <taxon>Dikarya</taxon>
        <taxon>Basidiomycota</taxon>
        <taxon>Agaricomycotina</taxon>
        <taxon>Agaricomycetes</taxon>
        <taxon>Agaricomycetidae</taxon>
        <taxon>Agaricales</taxon>
        <taxon>Agaricineae</taxon>
        <taxon>Agaricaceae</taxon>
        <taxon>Leucocoprinus</taxon>
    </lineage>
</organism>
<proteinExistence type="predicted"/>
<accession>A0A8H5CV05</accession>
<gene>
    <name evidence="1" type="ORF">D9756_010692</name>
</gene>
<comment type="caution">
    <text evidence="1">The sequence shown here is derived from an EMBL/GenBank/DDBJ whole genome shotgun (WGS) entry which is preliminary data.</text>
</comment>
<dbReference type="Proteomes" id="UP000559027">
    <property type="component" value="Unassembled WGS sequence"/>
</dbReference>
<dbReference type="EMBL" id="JAACJO010000024">
    <property type="protein sequence ID" value="KAF5347558.1"/>
    <property type="molecule type" value="Genomic_DNA"/>
</dbReference>
<keyword evidence="2" id="KW-1185">Reference proteome</keyword>
<dbReference type="AlphaFoldDB" id="A0A8H5CV05"/>
<protein>
    <submittedName>
        <fullName evidence="1">Uncharacterized protein</fullName>
    </submittedName>
</protein>
<reference evidence="1 2" key="1">
    <citation type="journal article" date="2020" name="ISME J.">
        <title>Uncovering the hidden diversity of litter-decomposition mechanisms in mushroom-forming fungi.</title>
        <authorList>
            <person name="Floudas D."/>
            <person name="Bentzer J."/>
            <person name="Ahren D."/>
            <person name="Johansson T."/>
            <person name="Persson P."/>
            <person name="Tunlid A."/>
        </authorList>
    </citation>
    <scope>NUCLEOTIDE SEQUENCE [LARGE SCALE GENOMIC DNA]</scope>
    <source>
        <strain evidence="1 2">CBS 146.42</strain>
    </source>
</reference>